<name>A0A840D3M4_9BACE</name>
<dbReference type="GO" id="GO:0030145">
    <property type="term" value="F:manganese ion binding"/>
    <property type="evidence" value="ECO:0007669"/>
    <property type="project" value="UniProtKB-UniRule"/>
</dbReference>
<feature type="site" description="Essential for catalytic activity" evidence="12">
    <location>
        <position position="173"/>
    </location>
</feature>
<protein>
    <recommendedName>
        <fullName evidence="5 12">3,4-dihydroxy-2-butanone 4-phosphate synthase</fullName>
        <shortName evidence="12 13">DHBP synthase</shortName>
        <ecNumber evidence="4 12">4.1.99.12</ecNumber>
    </recommendedName>
</protein>
<dbReference type="PANTHER" id="PTHR21327:SF38">
    <property type="entry name" value="3,4-DIHYDROXY-2-BUTANONE 4-PHOSPHATE SYNTHASE"/>
    <property type="match status" value="1"/>
</dbReference>
<comment type="function">
    <text evidence="1 12 13">Catalyzes the conversion of D-ribulose 5-phosphate to formate and 3,4-dihydroxy-2-butanone 4-phosphate.</text>
</comment>
<gene>
    <name evidence="12" type="primary">ribB</name>
    <name evidence="14" type="ORF">GGR06_003446</name>
</gene>
<dbReference type="InterPro" id="IPR000422">
    <property type="entry name" value="DHBP_synthase_RibB"/>
</dbReference>
<evidence type="ECO:0000256" key="12">
    <source>
        <dbReference type="HAMAP-Rule" id="MF_00180"/>
    </source>
</evidence>
<dbReference type="EC" id="4.1.99.12" evidence="4 12"/>
<dbReference type="Pfam" id="PF00926">
    <property type="entry name" value="DHBP_synthase"/>
    <property type="match status" value="1"/>
</dbReference>
<feature type="binding site" evidence="12">
    <location>
        <begin position="36"/>
        <end position="37"/>
    </location>
    <ligand>
        <name>D-ribulose 5-phosphate</name>
        <dbReference type="ChEBI" id="CHEBI:58121"/>
    </ligand>
</feature>
<evidence type="ECO:0000256" key="10">
    <source>
        <dbReference type="ARBA" id="ARBA00023239"/>
    </source>
</evidence>
<dbReference type="NCBIfam" id="TIGR00506">
    <property type="entry name" value="ribB"/>
    <property type="match status" value="1"/>
</dbReference>
<comment type="similarity">
    <text evidence="11 12 13">Belongs to the DHBP synthase family.</text>
</comment>
<feature type="binding site" evidence="12">
    <location>
        <position position="152"/>
    </location>
    <ligand>
        <name>Mg(2+)</name>
        <dbReference type="ChEBI" id="CHEBI:18420"/>
        <label>2</label>
    </ligand>
</feature>
<feature type="binding site" evidence="12">
    <location>
        <position position="37"/>
    </location>
    <ligand>
        <name>Mg(2+)</name>
        <dbReference type="ChEBI" id="CHEBI:18420"/>
        <label>2</label>
    </ligand>
</feature>
<evidence type="ECO:0000256" key="7">
    <source>
        <dbReference type="ARBA" id="ARBA00022723"/>
    </source>
</evidence>
<evidence type="ECO:0000256" key="4">
    <source>
        <dbReference type="ARBA" id="ARBA00012153"/>
    </source>
</evidence>
<comment type="cofactor">
    <cofactor evidence="12 13">
        <name>Mg(2+)</name>
        <dbReference type="ChEBI" id="CHEBI:18420"/>
    </cofactor>
    <cofactor evidence="12 13">
        <name>Mn(2+)</name>
        <dbReference type="ChEBI" id="CHEBI:29035"/>
    </cofactor>
    <text evidence="12 13">Binds 2 divalent metal cations per subunit. Magnesium or manganese.</text>
</comment>
<dbReference type="UniPathway" id="UPA00275">
    <property type="reaction ID" value="UER00399"/>
</dbReference>
<feature type="binding site" evidence="12">
    <location>
        <position position="37"/>
    </location>
    <ligand>
        <name>Mg(2+)</name>
        <dbReference type="ChEBI" id="CHEBI:18420"/>
        <label>1</label>
    </ligand>
</feature>
<evidence type="ECO:0000256" key="11">
    <source>
        <dbReference type="ARBA" id="ARBA00060730"/>
    </source>
</evidence>
<dbReference type="GO" id="GO:0000287">
    <property type="term" value="F:magnesium ion binding"/>
    <property type="evidence" value="ECO:0007669"/>
    <property type="project" value="UniProtKB-UniRule"/>
</dbReference>
<comment type="caution">
    <text evidence="14">The sequence shown here is derived from an EMBL/GenBank/DDBJ whole genome shotgun (WGS) entry which is preliminary data.</text>
</comment>
<evidence type="ECO:0000313" key="15">
    <source>
        <dbReference type="Proteomes" id="UP000560658"/>
    </source>
</evidence>
<dbReference type="AlphaFoldDB" id="A0A840D3M4"/>
<dbReference type="GO" id="GO:0005829">
    <property type="term" value="C:cytosol"/>
    <property type="evidence" value="ECO:0007669"/>
    <property type="project" value="UniProtKB-ARBA"/>
</dbReference>
<dbReference type="FunFam" id="3.90.870.10:FF:000002">
    <property type="entry name" value="3,4-dihydroxy-2-butanone 4-phosphate synthase"/>
    <property type="match status" value="1"/>
</dbReference>
<evidence type="ECO:0000256" key="13">
    <source>
        <dbReference type="RuleBase" id="RU003843"/>
    </source>
</evidence>
<evidence type="ECO:0000256" key="3">
    <source>
        <dbReference type="ARBA" id="ARBA00011738"/>
    </source>
</evidence>
<dbReference type="Gene3D" id="3.90.870.10">
    <property type="entry name" value="DHBP synthase"/>
    <property type="match status" value="1"/>
</dbReference>
<feature type="binding site" evidence="12">
    <location>
        <position position="41"/>
    </location>
    <ligand>
        <name>D-ribulose 5-phosphate</name>
        <dbReference type="ChEBI" id="CHEBI:58121"/>
    </ligand>
</feature>
<accession>A0A840D3M4</accession>
<dbReference type="GO" id="GO:0009231">
    <property type="term" value="P:riboflavin biosynthetic process"/>
    <property type="evidence" value="ECO:0007669"/>
    <property type="project" value="UniProtKB-UniRule"/>
</dbReference>
<comment type="catalytic activity">
    <reaction evidence="12 13">
        <text>D-ribulose 5-phosphate = (2S)-2-hydroxy-3-oxobutyl phosphate + formate + H(+)</text>
        <dbReference type="Rhea" id="RHEA:18457"/>
        <dbReference type="ChEBI" id="CHEBI:15378"/>
        <dbReference type="ChEBI" id="CHEBI:15740"/>
        <dbReference type="ChEBI" id="CHEBI:58121"/>
        <dbReference type="ChEBI" id="CHEBI:58830"/>
        <dbReference type="EC" id="4.1.99.12"/>
    </reaction>
</comment>
<keyword evidence="7 12" id="KW-0479">Metal-binding</keyword>
<reference evidence="14" key="1">
    <citation type="submission" date="2020-08" db="EMBL/GenBank/DDBJ databases">
        <title>Genomic Encyclopedia of Type Strains, Phase IV (KMG-IV): sequencing the most valuable type-strain genomes for metagenomic binning, comparative biology and taxonomic classification.</title>
        <authorList>
            <person name="Goeker M."/>
        </authorList>
    </citation>
    <scope>NUCLEOTIDE SEQUENCE [LARGE SCALE GENOMIC DNA]</scope>
    <source>
        <strain evidence="14">DSM 105720</strain>
    </source>
</reference>
<sequence>MKTIQDFGISYKERVENAIQKFQLGKGVLLVDDEDRENEGDIIFPAATVTVKDIALMIRECSGIICLCLTPEKSEHLDLYPMVSHNTSKNQTAFTISIEAKDGVTTGVSASDRLQTIRTAVAADAQPSDLSHPGHVFPLIAQENGVFERRGHTEGSIDLSRLAGLGDSAVLCELTNEDGTMARLPEIIDFADRHDMTVVSIDDIVKYRTLINDRVVLNEVKTKEYKNIFVG</sequence>
<comment type="pathway">
    <text evidence="2 12 13">Cofactor biosynthesis; riboflavin biosynthesis; 2-hydroxy-3-oxobutyl phosphate from D-ribulose 5-phosphate: step 1/1.</text>
</comment>
<comment type="subunit">
    <text evidence="3 12 13">Homodimer.</text>
</comment>
<proteinExistence type="inferred from homology"/>
<dbReference type="HAMAP" id="MF_00180">
    <property type="entry name" value="RibB"/>
    <property type="match status" value="1"/>
</dbReference>
<keyword evidence="9 12" id="KW-0464">Manganese</keyword>
<dbReference type="RefSeq" id="WP_044162991.1">
    <property type="nucleotide sequence ID" value="NZ_JACIER010000016.1"/>
</dbReference>
<evidence type="ECO:0000256" key="8">
    <source>
        <dbReference type="ARBA" id="ARBA00022842"/>
    </source>
</evidence>
<evidence type="ECO:0000256" key="5">
    <source>
        <dbReference type="ARBA" id="ARBA00018836"/>
    </source>
</evidence>
<evidence type="ECO:0000256" key="1">
    <source>
        <dbReference type="ARBA" id="ARBA00002284"/>
    </source>
</evidence>
<dbReference type="SUPFAM" id="SSF55821">
    <property type="entry name" value="YrdC/RibB"/>
    <property type="match status" value="1"/>
</dbReference>
<dbReference type="GO" id="GO:0008686">
    <property type="term" value="F:3,4-dihydroxy-2-butanone-4-phosphate synthase activity"/>
    <property type="evidence" value="ECO:0007669"/>
    <property type="project" value="UniProtKB-UniRule"/>
</dbReference>
<evidence type="ECO:0000256" key="2">
    <source>
        <dbReference type="ARBA" id="ARBA00004904"/>
    </source>
</evidence>
<evidence type="ECO:0000256" key="6">
    <source>
        <dbReference type="ARBA" id="ARBA00022619"/>
    </source>
</evidence>
<dbReference type="PANTHER" id="PTHR21327">
    <property type="entry name" value="GTP CYCLOHYDROLASE II-RELATED"/>
    <property type="match status" value="1"/>
</dbReference>
<feature type="binding site" evidence="12">
    <location>
        <begin position="149"/>
        <end position="153"/>
    </location>
    <ligand>
        <name>D-ribulose 5-phosphate</name>
        <dbReference type="ChEBI" id="CHEBI:58121"/>
    </ligand>
</feature>
<keyword evidence="10 12" id="KW-0456">Lyase</keyword>
<dbReference type="EMBL" id="JACIER010000016">
    <property type="protein sequence ID" value="MBB4045631.1"/>
    <property type="molecule type" value="Genomic_DNA"/>
</dbReference>
<keyword evidence="6 12" id="KW-0686">Riboflavin biosynthesis</keyword>
<evidence type="ECO:0000256" key="9">
    <source>
        <dbReference type="ARBA" id="ARBA00023211"/>
    </source>
</evidence>
<dbReference type="InterPro" id="IPR017945">
    <property type="entry name" value="DHBP_synth_RibB-like_a/b_dom"/>
</dbReference>
<feature type="site" description="Essential for catalytic activity" evidence="12">
    <location>
        <position position="135"/>
    </location>
</feature>
<keyword evidence="15" id="KW-1185">Reference proteome</keyword>
<evidence type="ECO:0000313" key="14">
    <source>
        <dbReference type="EMBL" id="MBB4045631.1"/>
    </source>
</evidence>
<organism evidence="14 15">
    <name type="scientific">Bacteroides reticulotermitis</name>
    <dbReference type="NCBI Taxonomy" id="1133319"/>
    <lineage>
        <taxon>Bacteria</taxon>
        <taxon>Pseudomonadati</taxon>
        <taxon>Bacteroidota</taxon>
        <taxon>Bacteroidia</taxon>
        <taxon>Bacteroidales</taxon>
        <taxon>Bacteroidaceae</taxon>
        <taxon>Bacteroides</taxon>
    </lineage>
</organism>
<dbReference type="Proteomes" id="UP000560658">
    <property type="component" value="Unassembled WGS sequence"/>
</dbReference>
<keyword evidence="8 12" id="KW-0460">Magnesium</keyword>